<dbReference type="PROSITE" id="PS51388">
    <property type="entry name" value="GED"/>
    <property type="match status" value="1"/>
</dbReference>
<gene>
    <name evidence="3" type="ORF">ESCO_001513</name>
</gene>
<dbReference type="SUPFAM" id="SSF52540">
    <property type="entry name" value="P-loop containing nucleoside triphosphate hydrolases"/>
    <property type="match status" value="1"/>
</dbReference>
<keyword evidence="4" id="KW-1185">Reference proteome</keyword>
<comment type="caution">
    <text evidence="3">The sequence shown here is derived from an EMBL/GenBank/DDBJ whole genome shotgun (WGS) entry which is preliminary data.</text>
</comment>
<name>A0A0M9VWL3_ESCWE</name>
<dbReference type="GO" id="GO:0005525">
    <property type="term" value="F:GTP binding"/>
    <property type="evidence" value="ECO:0007669"/>
    <property type="project" value="InterPro"/>
</dbReference>
<dbReference type="PANTHER" id="PTHR11566:SF131">
    <property type="entry name" value="GTPASE, PUTATIVE (AFU_ORTHOLOGUE AFUA_6G07630)-RELATED"/>
    <property type="match status" value="1"/>
</dbReference>
<evidence type="ECO:0000256" key="1">
    <source>
        <dbReference type="SAM" id="MobiDB-lite"/>
    </source>
</evidence>
<reference evidence="3 4" key="1">
    <citation type="submission" date="2015-07" db="EMBL/GenBank/DDBJ databases">
        <title>The genome of the fungus Escovopsis weberi, a specialized disease agent of ant agriculture.</title>
        <authorList>
            <person name="de Man T.J."/>
            <person name="Stajich J.E."/>
            <person name="Kubicek C.P."/>
            <person name="Chenthamara K."/>
            <person name="Atanasova L."/>
            <person name="Druzhinina I.S."/>
            <person name="Birnbaum S."/>
            <person name="Barribeau S.M."/>
            <person name="Teiling C."/>
            <person name="Suen G."/>
            <person name="Currie C."/>
            <person name="Gerardo N.M."/>
        </authorList>
    </citation>
    <scope>NUCLEOTIDE SEQUENCE [LARGE SCALE GENOMIC DNA]</scope>
</reference>
<dbReference type="OrthoDB" id="5061070at2759"/>
<protein>
    <submittedName>
        <fullName evidence="3">Interferon-induced GTP-binding protein Mx2</fullName>
    </submittedName>
</protein>
<dbReference type="PRINTS" id="PR00195">
    <property type="entry name" value="DYNAMIN"/>
</dbReference>
<evidence type="ECO:0000313" key="3">
    <source>
        <dbReference type="EMBL" id="KOS22192.1"/>
    </source>
</evidence>
<dbReference type="InterPro" id="IPR001401">
    <property type="entry name" value="Dynamin_GTPase"/>
</dbReference>
<dbReference type="AlphaFoldDB" id="A0A0M9VWL3"/>
<sequence length="736" mass="82631">MAAAGVAASSGNGHDSFFHTSFYDIGKKLKACNDTLGELQQLGVSHDVQLPELVLVGDQSAGKSSLMSGLANLELPRSEGTCTRCPLHIRVSRNSDWSCRVWLRKEYTYRPPNRPISEKDVTEQDPFFPWRKMGSTKVHEFKTMQEKSEIEEVLRWAQIAILNDDKPHSLFVPGSGAIAMNKDIDKAAEETFAKFSPNVVALEIKGPALPDLSFYDMPGVFTNPADAKDQYLVNVVQNLSRTYIKHPLPNIKLNVKSHLDRIVRSLAALPELPHNVELEIQTCLNHFADSSRTRIDEFAARINDVPANFRDCLLEIKPKFVLRDKSDIEVLEVSDDESDVGSMANFGQATPTSKRRSMMMHGTPSKRMRSDLTSHHVAPSPNTIKPEDTGGGSDVASQPLASQPHQTLLAEPFSEFSKIGRGFRTLRQVQDEIQAKMKAGMPNIIPPEVYNDLAMESIRPWNGPTDAFLAHIVERLQGELESALDNSLQSLKKRFIYTEAKRHLKACLKEHHAVTRKALEELYGDETERLMTFNEGALKQCIREEEDVLFRFRHQMRMQGAGFAVKPLPPWESLTEEKQAQDVKRRQVEEARLKPDQFIREVKVVAYVRGYYRLAALRYADAASQRIICRMIPAIRRQLRNYLDTKLGVQGPDAMSVYERLMAEDAATAQRRDTLKSEKQKFELALASIETLEQGASAASEPQVDGSFSVVPMAAGRNPRRGSDVTMVNDDAECEA</sequence>
<feature type="domain" description="GED" evidence="2">
    <location>
        <begin position="601"/>
        <end position="697"/>
    </location>
</feature>
<dbReference type="GO" id="GO:0005737">
    <property type="term" value="C:cytoplasm"/>
    <property type="evidence" value="ECO:0007669"/>
    <property type="project" value="TreeGrafter"/>
</dbReference>
<feature type="region of interest" description="Disordered" evidence="1">
    <location>
        <begin position="709"/>
        <end position="736"/>
    </location>
</feature>
<dbReference type="InterPro" id="IPR027417">
    <property type="entry name" value="P-loop_NTPase"/>
</dbReference>
<dbReference type="PANTHER" id="PTHR11566">
    <property type="entry name" value="DYNAMIN"/>
    <property type="match status" value="1"/>
</dbReference>
<dbReference type="Pfam" id="PF00350">
    <property type="entry name" value="Dynamin_N"/>
    <property type="match status" value="1"/>
</dbReference>
<dbReference type="STRING" id="150374.A0A0M9VWL3"/>
<dbReference type="Proteomes" id="UP000053831">
    <property type="component" value="Unassembled WGS sequence"/>
</dbReference>
<dbReference type="GO" id="GO:0031623">
    <property type="term" value="P:receptor internalization"/>
    <property type="evidence" value="ECO:0007669"/>
    <property type="project" value="TreeGrafter"/>
</dbReference>
<proteinExistence type="predicted"/>
<dbReference type="Gene3D" id="1.20.120.1240">
    <property type="entry name" value="Dynamin, middle domain"/>
    <property type="match status" value="1"/>
</dbReference>
<dbReference type="GO" id="GO:0003924">
    <property type="term" value="F:GTPase activity"/>
    <property type="evidence" value="ECO:0007669"/>
    <property type="project" value="InterPro"/>
</dbReference>
<dbReference type="InterPro" id="IPR045063">
    <property type="entry name" value="Dynamin_N"/>
</dbReference>
<evidence type="ECO:0000259" key="2">
    <source>
        <dbReference type="PROSITE" id="PS51388"/>
    </source>
</evidence>
<dbReference type="EMBL" id="LGSR01000006">
    <property type="protein sequence ID" value="KOS22192.1"/>
    <property type="molecule type" value="Genomic_DNA"/>
</dbReference>
<dbReference type="SMART" id="SM00053">
    <property type="entry name" value="DYNc"/>
    <property type="match status" value="1"/>
</dbReference>
<dbReference type="GO" id="GO:0005874">
    <property type="term" value="C:microtubule"/>
    <property type="evidence" value="ECO:0007669"/>
    <property type="project" value="TreeGrafter"/>
</dbReference>
<feature type="region of interest" description="Disordered" evidence="1">
    <location>
        <begin position="339"/>
        <end position="401"/>
    </location>
</feature>
<dbReference type="GO" id="GO:0005886">
    <property type="term" value="C:plasma membrane"/>
    <property type="evidence" value="ECO:0007669"/>
    <property type="project" value="TreeGrafter"/>
</dbReference>
<dbReference type="Gene3D" id="3.40.50.300">
    <property type="entry name" value="P-loop containing nucleotide triphosphate hydrolases"/>
    <property type="match status" value="1"/>
</dbReference>
<organism evidence="3 4">
    <name type="scientific">Escovopsis weberi</name>
    <dbReference type="NCBI Taxonomy" id="150374"/>
    <lineage>
        <taxon>Eukaryota</taxon>
        <taxon>Fungi</taxon>
        <taxon>Dikarya</taxon>
        <taxon>Ascomycota</taxon>
        <taxon>Pezizomycotina</taxon>
        <taxon>Sordariomycetes</taxon>
        <taxon>Hypocreomycetidae</taxon>
        <taxon>Hypocreales</taxon>
        <taxon>Hypocreaceae</taxon>
        <taxon>Escovopsis</taxon>
    </lineage>
</organism>
<dbReference type="InterPro" id="IPR020850">
    <property type="entry name" value="GED_dom"/>
</dbReference>
<dbReference type="InterPro" id="IPR022812">
    <property type="entry name" value="Dynamin"/>
</dbReference>
<dbReference type="GO" id="GO:0008017">
    <property type="term" value="F:microtubule binding"/>
    <property type="evidence" value="ECO:0007669"/>
    <property type="project" value="TreeGrafter"/>
</dbReference>
<accession>A0A0M9VWL3</accession>
<evidence type="ECO:0000313" key="4">
    <source>
        <dbReference type="Proteomes" id="UP000053831"/>
    </source>
</evidence>